<sequence>MPISAKRKLVAGAAGLAVLAGSGGAYAAGQAPSTAQKPKQADRAAEQKAFLDDVAKRLNVTRDQLDTALKGAAGARIDAAVAAGKLTKEQGEAAKQRLASGAPLLPGLGPIVGGHGPKAPGGPGFGGRGGHGFGFGFGGAEGAAEYLGLTQKQLRDQLRDGKSLADIAKATNGKTVDGLKAALKAKATERLDAAVKDGHLTQAQRDKIATELDEHLDDIVNLTPPDRPAGPKFRWR</sequence>
<evidence type="ECO:0000313" key="3">
    <source>
        <dbReference type="Proteomes" id="UP000278962"/>
    </source>
</evidence>
<dbReference type="OrthoDB" id="5244227at2"/>
<feature type="chain" id="PRO_5024980394" evidence="1">
    <location>
        <begin position="28"/>
        <end position="236"/>
    </location>
</feature>
<proteinExistence type="predicted"/>
<reference evidence="2 3" key="1">
    <citation type="submission" date="2018-10" db="EMBL/GenBank/DDBJ databases">
        <title>Genomic Encyclopedia of Archaeal and Bacterial Type Strains, Phase II (KMG-II): from individual species to whole genera.</title>
        <authorList>
            <person name="Goeker M."/>
        </authorList>
    </citation>
    <scope>NUCLEOTIDE SEQUENCE [LARGE SCALE GENOMIC DNA]</scope>
    <source>
        <strain evidence="2 3">DSM 14954</strain>
    </source>
</reference>
<organism evidence="2 3">
    <name type="scientific">Solirubrobacter pauli</name>
    <dbReference type="NCBI Taxonomy" id="166793"/>
    <lineage>
        <taxon>Bacteria</taxon>
        <taxon>Bacillati</taxon>
        <taxon>Actinomycetota</taxon>
        <taxon>Thermoleophilia</taxon>
        <taxon>Solirubrobacterales</taxon>
        <taxon>Solirubrobacteraceae</taxon>
        <taxon>Solirubrobacter</taxon>
    </lineage>
</organism>
<gene>
    <name evidence="2" type="ORF">C8N24_5002</name>
</gene>
<dbReference type="Proteomes" id="UP000278962">
    <property type="component" value="Unassembled WGS sequence"/>
</dbReference>
<name>A0A660L4Y3_9ACTN</name>
<comment type="caution">
    <text evidence="2">The sequence shown here is derived from an EMBL/GenBank/DDBJ whole genome shotgun (WGS) entry which is preliminary data.</text>
</comment>
<accession>A0A660L4Y3</accession>
<keyword evidence="3" id="KW-1185">Reference proteome</keyword>
<protein>
    <submittedName>
        <fullName evidence="2">Uncharacterized protein</fullName>
    </submittedName>
</protein>
<evidence type="ECO:0000313" key="2">
    <source>
        <dbReference type="EMBL" id="RKQ86983.1"/>
    </source>
</evidence>
<keyword evidence="1" id="KW-0732">Signal</keyword>
<evidence type="ECO:0000256" key="1">
    <source>
        <dbReference type="SAM" id="SignalP"/>
    </source>
</evidence>
<dbReference type="EMBL" id="RBIL01000002">
    <property type="protein sequence ID" value="RKQ86983.1"/>
    <property type="molecule type" value="Genomic_DNA"/>
</dbReference>
<dbReference type="RefSeq" id="WP_121255175.1">
    <property type="nucleotide sequence ID" value="NZ_RBIL01000002.1"/>
</dbReference>
<dbReference type="AlphaFoldDB" id="A0A660L4Y3"/>
<feature type="signal peptide" evidence="1">
    <location>
        <begin position="1"/>
        <end position="27"/>
    </location>
</feature>